<dbReference type="Proteomes" id="UP000004162">
    <property type="component" value="Unassembled WGS sequence"/>
</dbReference>
<gene>
    <name evidence="2" type="ORF">CferDRAFT_0561</name>
</gene>
<dbReference type="OrthoDB" id="9803892at2"/>
<feature type="domain" description="NAD(P)-binding" evidence="1">
    <location>
        <begin position="12"/>
        <end position="203"/>
    </location>
</feature>
<evidence type="ECO:0000259" key="1">
    <source>
        <dbReference type="Pfam" id="PF13460"/>
    </source>
</evidence>
<dbReference type="RefSeq" id="WP_006366806.1">
    <property type="nucleotide sequence ID" value="NZ_AASE01000017.1"/>
</dbReference>
<dbReference type="Gene3D" id="3.40.50.720">
    <property type="entry name" value="NAD(P)-binding Rossmann-like Domain"/>
    <property type="match status" value="1"/>
</dbReference>
<dbReference type="CDD" id="cd05243">
    <property type="entry name" value="SDR_a5"/>
    <property type="match status" value="1"/>
</dbReference>
<evidence type="ECO:0000313" key="2">
    <source>
        <dbReference type="EMBL" id="EAT58533.1"/>
    </source>
</evidence>
<sequence>MSAFKGSVLVAGATGRTGEWVVKRLQAHGIAFRLFVRSGEKAIRLFGPEIIDRLTIGSVEHPAEIRAAVRNASAVISAIGGNVTDPAAPPPSAIDRDGIINLATIAKEEDVRHFILVSSLSVTKPDHPLNKYGQVLSMKLEAENEVRRLYSEPGFTYTILRPGGLLDGAPLQHNLLFDTGDNITTGVIQRSDVAEVAVLSLFTPEAHNLTFELIEKEEVSLASLAPFFKQIHS</sequence>
<dbReference type="AlphaFoldDB" id="Q0YQH7"/>
<dbReference type="EMBL" id="AASE01000017">
    <property type="protein sequence ID" value="EAT58533.1"/>
    <property type="molecule type" value="Genomic_DNA"/>
</dbReference>
<keyword evidence="3" id="KW-1185">Reference proteome</keyword>
<reference evidence="2 3" key="2">
    <citation type="submission" date="2006-07" db="EMBL/GenBank/DDBJ databases">
        <title>Sequencing of the draft genome and assembly of Chlorobium ferroxidans DSM 13031.</title>
        <authorList>
            <consortium name="US DOE Joint Genome Institute (JGI-PGF)"/>
            <person name="Copeland A."/>
            <person name="Lucas S."/>
            <person name="Lapidus A."/>
            <person name="Barry K."/>
            <person name="Glavina del Rio T."/>
            <person name="Dalin E."/>
            <person name="Tice H."/>
            <person name="Bruce D."/>
            <person name="Pitluck S."/>
            <person name="Richardson P."/>
        </authorList>
    </citation>
    <scope>NUCLEOTIDE SEQUENCE [LARGE SCALE GENOMIC DNA]</scope>
    <source>
        <strain evidence="2 3">DSM 13031</strain>
    </source>
</reference>
<dbReference type="SUPFAM" id="SSF51735">
    <property type="entry name" value="NAD(P)-binding Rossmann-fold domains"/>
    <property type="match status" value="1"/>
</dbReference>
<organism evidence="2 3">
    <name type="scientific">Chlorobium ferrooxidans DSM 13031</name>
    <dbReference type="NCBI Taxonomy" id="377431"/>
    <lineage>
        <taxon>Bacteria</taxon>
        <taxon>Pseudomonadati</taxon>
        <taxon>Chlorobiota</taxon>
        <taxon>Chlorobiia</taxon>
        <taxon>Chlorobiales</taxon>
        <taxon>Chlorobiaceae</taxon>
        <taxon>Chlorobium/Pelodictyon group</taxon>
        <taxon>Chlorobium</taxon>
    </lineage>
</organism>
<accession>Q0YQH7</accession>
<comment type="caution">
    <text evidence="2">The sequence shown here is derived from an EMBL/GenBank/DDBJ whole genome shotgun (WGS) entry which is preliminary data.</text>
</comment>
<dbReference type="PANTHER" id="PTHR15020:SF11">
    <property type="entry name" value="OS06G0360300 PROTEIN"/>
    <property type="match status" value="1"/>
</dbReference>
<dbReference type="InterPro" id="IPR016040">
    <property type="entry name" value="NAD(P)-bd_dom"/>
</dbReference>
<name>Q0YQH7_9CHLB</name>
<protein>
    <submittedName>
        <fullName evidence="2">NAD-dependent epimerase/dehydratase</fullName>
    </submittedName>
</protein>
<evidence type="ECO:0000313" key="3">
    <source>
        <dbReference type="Proteomes" id="UP000004162"/>
    </source>
</evidence>
<proteinExistence type="predicted"/>
<reference evidence="2 3" key="1">
    <citation type="submission" date="2006-07" db="EMBL/GenBank/DDBJ databases">
        <title>Annotation of the draft genome assembly of Chlorobium ferroxidans DSM 13031.</title>
        <authorList>
            <consortium name="US DOE Joint Genome Institute (JGI-ORNL)"/>
            <person name="Larimer F."/>
            <person name="Land M."/>
            <person name="Hauser L."/>
        </authorList>
    </citation>
    <scope>NUCLEOTIDE SEQUENCE [LARGE SCALE GENOMIC DNA]</scope>
    <source>
        <strain evidence="2 3">DSM 13031</strain>
    </source>
</reference>
<dbReference type="PANTHER" id="PTHR15020">
    <property type="entry name" value="FLAVIN REDUCTASE-RELATED"/>
    <property type="match status" value="1"/>
</dbReference>
<dbReference type="InterPro" id="IPR036291">
    <property type="entry name" value="NAD(P)-bd_dom_sf"/>
</dbReference>
<dbReference type="Pfam" id="PF13460">
    <property type="entry name" value="NAD_binding_10"/>
    <property type="match status" value="1"/>
</dbReference>